<evidence type="ECO:0000256" key="2">
    <source>
        <dbReference type="ARBA" id="ARBA00023125"/>
    </source>
</evidence>
<dbReference type="AlphaFoldDB" id="A0A0D5NFH2"/>
<feature type="region of interest" description="Disordered" evidence="4">
    <location>
        <begin position="79"/>
        <end position="99"/>
    </location>
</feature>
<dbReference type="InterPro" id="IPR036390">
    <property type="entry name" value="WH_DNA-bd_sf"/>
</dbReference>
<keyword evidence="3" id="KW-0804">Transcription</keyword>
<gene>
    <name evidence="6" type="ORF">VN24_04585</name>
</gene>
<evidence type="ECO:0000259" key="5">
    <source>
        <dbReference type="PROSITE" id="PS50949"/>
    </source>
</evidence>
<dbReference type="CDD" id="cd06267">
    <property type="entry name" value="PBP1_LacI_sugar_binding-like"/>
    <property type="match status" value="1"/>
</dbReference>
<organism evidence="6 7">
    <name type="scientific">Paenibacillus beijingensis</name>
    <dbReference type="NCBI Taxonomy" id="1126833"/>
    <lineage>
        <taxon>Bacteria</taxon>
        <taxon>Bacillati</taxon>
        <taxon>Bacillota</taxon>
        <taxon>Bacilli</taxon>
        <taxon>Bacillales</taxon>
        <taxon>Paenibacillaceae</taxon>
        <taxon>Paenibacillus</taxon>
    </lineage>
</organism>
<dbReference type="HOGENOM" id="CLU_037628_15_0_9"/>
<reference evidence="7" key="2">
    <citation type="submission" date="2015-03" db="EMBL/GenBank/DDBJ databases">
        <title>Genome sequence of Paenibacillus beijingensis strain DSM 24997T.</title>
        <authorList>
            <person name="Kwak Y."/>
            <person name="Shin J.-H."/>
        </authorList>
    </citation>
    <scope>NUCLEOTIDE SEQUENCE [LARGE SCALE GENOMIC DNA]</scope>
    <source>
        <strain evidence="7">DSM 24997</strain>
    </source>
</reference>
<accession>A0A0D5NFH2</accession>
<evidence type="ECO:0000256" key="1">
    <source>
        <dbReference type="ARBA" id="ARBA00023015"/>
    </source>
</evidence>
<dbReference type="Gene3D" id="3.40.50.2300">
    <property type="match status" value="2"/>
</dbReference>
<sequence length="402" mass="45126">MKNAPRGKKSNQQLYMQMADKVKTMIRTRNLKAHDPVPSEGELAKLFGVSRMTSKLALDQLAQQGIVYRLSRRGTFLSPGQAQPEVADGRTENGVPLTTREKGPHEEIAAAGQQPEDRKKHLQIAIIFPHLMDYTSRIIRSLEKEAREHDCDLILKITKDNEDEDECLSRLVAEGAAGIILFPRRRATCSDQVLRLKLARYPIVIIDRFFREIQIDCVYHDHFMGSYAMAEYLIGRGHREIGYITNPMAGVTSTEDRYHGYVQALLDHGIPVNNQHILIRSEDCDPERVNESNHEQEAFLRANPHLTAVMCGDDYVALQTLYTALHLNVAVPRQLSVVGFSDIQISRMAAVPLTTVRQPTGQLAQSALNLLLDRIGNSGGQQLTIKIQTAIVERASTTSRLE</sequence>
<dbReference type="GO" id="GO:0003700">
    <property type="term" value="F:DNA-binding transcription factor activity"/>
    <property type="evidence" value="ECO:0007669"/>
    <property type="project" value="InterPro"/>
</dbReference>
<dbReference type="RefSeq" id="WP_045669452.1">
    <property type="nucleotide sequence ID" value="NZ_CP011058.1"/>
</dbReference>
<name>A0A0D5NFH2_9BACL</name>
<keyword evidence="2" id="KW-0238">DNA-binding</keyword>
<dbReference type="InterPro" id="IPR000524">
    <property type="entry name" value="Tscrpt_reg_HTH_GntR"/>
</dbReference>
<dbReference type="InterPro" id="IPR036388">
    <property type="entry name" value="WH-like_DNA-bd_sf"/>
</dbReference>
<protein>
    <submittedName>
        <fullName evidence="6">GntR family transcriptional regulator</fullName>
    </submittedName>
</protein>
<dbReference type="SUPFAM" id="SSF46785">
    <property type="entry name" value="Winged helix' DNA-binding domain"/>
    <property type="match status" value="1"/>
</dbReference>
<dbReference type="Gene3D" id="1.10.10.10">
    <property type="entry name" value="Winged helix-like DNA-binding domain superfamily/Winged helix DNA-binding domain"/>
    <property type="match status" value="1"/>
</dbReference>
<dbReference type="PROSITE" id="PS50949">
    <property type="entry name" value="HTH_GNTR"/>
    <property type="match status" value="1"/>
</dbReference>
<dbReference type="PATRIC" id="fig|1126833.4.peg.1015"/>
<reference evidence="6 7" key="1">
    <citation type="journal article" date="2015" name="J. Biotechnol.">
        <title>Complete genome sequence of Paenibacillus beijingensis 7188(T) (=DSM 24997(T)), a novel rhizobacterium from jujube garden soil.</title>
        <authorList>
            <person name="Kwak Y."/>
            <person name="Shin J.H."/>
        </authorList>
    </citation>
    <scope>NUCLEOTIDE SEQUENCE [LARGE SCALE GENOMIC DNA]</scope>
    <source>
        <strain evidence="6 7">DSM 24997</strain>
    </source>
</reference>
<dbReference type="OrthoDB" id="9813468at2"/>
<dbReference type="GO" id="GO:0000976">
    <property type="term" value="F:transcription cis-regulatory region binding"/>
    <property type="evidence" value="ECO:0007669"/>
    <property type="project" value="TreeGrafter"/>
</dbReference>
<evidence type="ECO:0000256" key="4">
    <source>
        <dbReference type="SAM" id="MobiDB-lite"/>
    </source>
</evidence>
<evidence type="ECO:0000313" key="6">
    <source>
        <dbReference type="EMBL" id="AJY74016.1"/>
    </source>
</evidence>
<feature type="domain" description="HTH gntR-type" evidence="5">
    <location>
        <begin position="12"/>
        <end position="80"/>
    </location>
</feature>
<dbReference type="Pfam" id="PF00392">
    <property type="entry name" value="GntR"/>
    <property type="match status" value="1"/>
</dbReference>
<dbReference type="SMART" id="SM00345">
    <property type="entry name" value="HTH_GNTR"/>
    <property type="match status" value="1"/>
</dbReference>
<keyword evidence="7" id="KW-1185">Reference proteome</keyword>
<dbReference type="PANTHER" id="PTHR30146">
    <property type="entry name" value="LACI-RELATED TRANSCRIPTIONAL REPRESSOR"/>
    <property type="match status" value="1"/>
</dbReference>
<dbReference type="CDD" id="cd07377">
    <property type="entry name" value="WHTH_GntR"/>
    <property type="match status" value="1"/>
</dbReference>
<dbReference type="Pfam" id="PF13377">
    <property type="entry name" value="Peripla_BP_3"/>
    <property type="match status" value="1"/>
</dbReference>
<dbReference type="PANTHER" id="PTHR30146:SF109">
    <property type="entry name" value="HTH-TYPE TRANSCRIPTIONAL REGULATOR GALS"/>
    <property type="match status" value="1"/>
</dbReference>
<dbReference type="PRINTS" id="PR00035">
    <property type="entry name" value="HTHGNTR"/>
</dbReference>
<evidence type="ECO:0000313" key="7">
    <source>
        <dbReference type="Proteomes" id="UP000032633"/>
    </source>
</evidence>
<dbReference type="InterPro" id="IPR046335">
    <property type="entry name" value="LacI/GalR-like_sensor"/>
</dbReference>
<evidence type="ECO:0000256" key="3">
    <source>
        <dbReference type="ARBA" id="ARBA00023163"/>
    </source>
</evidence>
<dbReference type="SUPFAM" id="SSF53822">
    <property type="entry name" value="Periplasmic binding protein-like I"/>
    <property type="match status" value="1"/>
</dbReference>
<dbReference type="KEGG" id="pbj:VN24_04585"/>
<dbReference type="STRING" id="1126833.VN24_04585"/>
<dbReference type="EMBL" id="CP011058">
    <property type="protein sequence ID" value="AJY74016.1"/>
    <property type="molecule type" value="Genomic_DNA"/>
</dbReference>
<keyword evidence="1" id="KW-0805">Transcription regulation</keyword>
<dbReference type="Proteomes" id="UP000032633">
    <property type="component" value="Chromosome"/>
</dbReference>
<proteinExistence type="predicted"/>
<dbReference type="InterPro" id="IPR028082">
    <property type="entry name" value="Peripla_BP_I"/>
</dbReference>